<evidence type="ECO:0000256" key="1">
    <source>
        <dbReference type="ARBA" id="ARBA00022448"/>
    </source>
</evidence>
<evidence type="ECO:0000256" key="2">
    <source>
        <dbReference type="ARBA" id="ARBA00023136"/>
    </source>
</evidence>
<protein>
    <submittedName>
        <fullName evidence="6">Energy transducer TonB</fullName>
    </submittedName>
</protein>
<keyword evidence="4" id="KW-0732">Signal</keyword>
<dbReference type="SMART" id="SM00965">
    <property type="entry name" value="STN"/>
    <property type="match status" value="1"/>
</dbReference>
<keyword evidence="2" id="KW-0472">Membrane</keyword>
<dbReference type="Proteomes" id="UP000682843">
    <property type="component" value="Chromosome"/>
</dbReference>
<name>A0ABX8A832_9BRAD</name>
<keyword evidence="7" id="KW-1185">Reference proteome</keyword>
<reference evidence="6 7" key="1">
    <citation type="submission" date="2019-02" db="EMBL/GenBank/DDBJ databases">
        <title>Emended description of the genus Rhodopseudomonas and description of Rhodopseudomonas albus sp. nov., a non-phototrophic, heavy-metal-tolerant bacterium isolated from garden soil.</title>
        <authorList>
            <person name="Bao Z."/>
            <person name="Cao W.W."/>
            <person name="Sato Y."/>
            <person name="Nishizawa T."/>
            <person name="Zhao J."/>
            <person name="Guo Y."/>
            <person name="Ohta H."/>
        </authorList>
    </citation>
    <scope>NUCLEOTIDE SEQUENCE [LARGE SCALE GENOMIC DNA]</scope>
    <source>
        <strain evidence="6 7">SK50-23</strain>
    </source>
</reference>
<dbReference type="SUPFAM" id="SSF74653">
    <property type="entry name" value="TolA/TonB C-terminal domain"/>
    <property type="match status" value="1"/>
</dbReference>
<sequence length="246" mass="26912">MQAVVRRPMRGRDFSRWCQAALKIAVLLSIMSAALASAIRASDDARDFAPMQFNIPGQPLASALQTYSRVTGVQLLYESGATNDRDAPAITGEMTRDAALRLLIADTGLMIRYTRANSITLVPAIADPDAPPMAVFDQADLALDTLLVRKQRPTTDASQLRAYSGVIQADIQQALRKESKTRNGVYSAGIKLWIDGPRTIRRTELFRSSGDHERDDAIGRLLDGLQVSQAPPAHTPQPVMVMITVR</sequence>
<feature type="chain" id="PRO_5046798534" evidence="4">
    <location>
        <begin position="37"/>
        <end position="246"/>
    </location>
</feature>
<evidence type="ECO:0000313" key="7">
    <source>
        <dbReference type="Proteomes" id="UP000682843"/>
    </source>
</evidence>
<evidence type="ECO:0000256" key="3">
    <source>
        <dbReference type="ARBA" id="ARBA00023237"/>
    </source>
</evidence>
<feature type="domain" description="Secretin/TonB short N-terminal" evidence="5">
    <location>
        <begin position="73"/>
        <end position="124"/>
    </location>
</feature>
<proteinExistence type="predicted"/>
<gene>
    <name evidence="6" type="ORF">RPMA_05990</name>
</gene>
<keyword evidence="1" id="KW-0813">Transport</keyword>
<evidence type="ECO:0000256" key="4">
    <source>
        <dbReference type="SAM" id="SignalP"/>
    </source>
</evidence>
<dbReference type="EMBL" id="CP036498">
    <property type="protein sequence ID" value="QUS38445.1"/>
    <property type="molecule type" value="Genomic_DNA"/>
</dbReference>
<evidence type="ECO:0000259" key="5">
    <source>
        <dbReference type="SMART" id="SM00965"/>
    </source>
</evidence>
<dbReference type="RefSeq" id="WP_211911982.1">
    <property type="nucleotide sequence ID" value="NZ_CP036498.1"/>
</dbReference>
<organism evidence="6 7">
    <name type="scientific">Tardiphaga alba</name>
    <dbReference type="NCBI Taxonomy" id="340268"/>
    <lineage>
        <taxon>Bacteria</taxon>
        <taxon>Pseudomonadati</taxon>
        <taxon>Pseudomonadota</taxon>
        <taxon>Alphaproteobacteria</taxon>
        <taxon>Hyphomicrobiales</taxon>
        <taxon>Nitrobacteraceae</taxon>
        <taxon>Tardiphaga</taxon>
    </lineage>
</organism>
<keyword evidence="3" id="KW-0998">Cell outer membrane</keyword>
<accession>A0ABX8A832</accession>
<dbReference type="InterPro" id="IPR011662">
    <property type="entry name" value="Secretin/TonB_short_N"/>
</dbReference>
<feature type="signal peptide" evidence="4">
    <location>
        <begin position="1"/>
        <end position="36"/>
    </location>
</feature>
<dbReference type="Gene3D" id="3.55.50.30">
    <property type="match status" value="1"/>
</dbReference>
<evidence type="ECO:0000313" key="6">
    <source>
        <dbReference type="EMBL" id="QUS38445.1"/>
    </source>
</evidence>